<dbReference type="AlphaFoldDB" id="A0A1I0TT98"/>
<evidence type="ECO:0000259" key="1">
    <source>
        <dbReference type="Pfam" id="PF09643"/>
    </source>
</evidence>
<reference evidence="3" key="1">
    <citation type="submission" date="2016-10" db="EMBL/GenBank/DDBJ databases">
        <authorList>
            <person name="Varghese N."/>
            <person name="Submissions S."/>
        </authorList>
    </citation>
    <scope>NUCLEOTIDE SEQUENCE [LARGE SCALE GENOMIC DNA]</scope>
    <source>
        <strain evidence="3">M1</strain>
    </source>
</reference>
<keyword evidence="3" id="KW-1185">Reference proteome</keyword>
<dbReference type="Pfam" id="PF09643">
    <property type="entry name" value="YopX"/>
    <property type="match status" value="1"/>
</dbReference>
<accession>A0A1I0TT98</accession>
<sequence>MQIKIRAWDKDSETMIYGVGITTESDGGIPYQIPVNAHDFDQFDYYPNSIIMLYTGFKDSDGKEIYADDILEVKDSNGVICRTVVEYVDGAFRVDKWYPKEPTSVEHVNYTGEWEEIEVDIEDYEFLGVVLQHHLEFKVVGNIFQDGDLLDSEISKADRD</sequence>
<dbReference type="STRING" id="186116.SAMN05192569_105525"/>
<proteinExistence type="predicted"/>
<dbReference type="RefSeq" id="WP_090951812.1">
    <property type="nucleotide sequence ID" value="NZ_FOJS01000055.1"/>
</dbReference>
<organism evidence="2 3">
    <name type="scientific">Parageobacillus thermantarcticus</name>
    <dbReference type="NCBI Taxonomy" id="186116"/>
    <lineage>
        <taxon>Bacteria</taxon>
        <taxon>Bacillati</taxon>
        <taxon>Bacillota</taxon>
        <taxon>Bacilli</taxon>
        <taxon>Bacillales</taxon>
        <taxon>Anoxybacillaceae</taxon>
        <taxon>Parageobacillus</taxon>
    </lineage>
</organism>
<dbReference type="OrthoDB" id="1809393at2"/>
<gene>
    <name evidence="2" type="ORF">SAMN05192569_105525</name>
</gene>
<dbReference type="InterPro" id="IPR023385">
    <property type="entry name" value="YopX-like_C"/>
</dbReference>
<protein>
    <submittedName>
        <fullName evidence="2">Phage uncharacterized protein TIGR01671</fullName>
    </submittedName>
</protein>
<name>A0A1I0TT98_9BACL</name>
<feature type="domain" description="YopX protein" evidence="1">
    <location>
        <begin position="5"/>
        <end position="151"/>
    </location>
</feature>
<evidence type="ECO:0000313" key="2">
    <source>
        <dbReference type="EMBL" id="SFA54813.1"/>
    </source>
</evidence>
<dbReference type="EMBL" id="FOJS01000055">
    <property type="protein sequence ID" value="SFA54813.1"/>
    <property type="molecule type" value="Genomic_DNA"/>
</dbReference>
<dbReference type="Proteomes" id="UP000198650">
    <property type="component" value="Unassembled WGS sequence"/>
</dbReference>
<dbReference type="InterPro" id="IPR019096">
    <property type="entry name" value="YopX_protein"/>
</dbReference>
<evidence type="ECO:0000313" key="3">
    <source>
        <dbReference type="Proteomes" id="UP000198650"/>
    </source>
</evidence>
<dbReference type="Gene3D" id="2.30.30.290">
    <property type="entry name" value="YopX-like domains"/>
    <property type="match status" value="1"/>
</dbReference>
<dbReference type="SUPFAM" id="SSF159006">
    <property type="entry name" value="YopX-like"/>
    <property type="match status" value="1"/>
</dbReference>